<evidence type="ECO:0000256" key="1">
    <source>
        <dbReference type="ARBA" id="ARBA00023242"/>
    </source>
</evidence>
<dbReference type="SUPFAM" id="SSF57701">
    <property type="entry name" value="Zn2/Cys6 DNA-binding domain"/>
    <property type="match status" value="1"/>
</dbReference>
<dbReference type="SMART" id="SM00066">
    <property type="entry name" value="GAL4"/>
    <property type="match status" value="1"/>
</dbReference>
<protein>
    <recommendedName>
        <fullName evidence="3">Zn(2)-C6 fungal-type domain-containing protein</fullName>
    </recommendedName>
</protein>
<dbReference type="InterPro" id="IPR036864">
    <property type="entry name" value="Zn2-C6_fun-type_DNA-bd_sf"/>
</dbReference>
<evidence type="ECO:0000313" key="5">
    <source>
        <dbReference type="Proteomes" id="UP000800092"/>
    </source>
</evidence>
<dbReference type="FunFam" id="4.10.240.10:FF:000012">
    <property type="entry name" value="C6 transcription factor"/>
    <property type="match status" value="1"/>
</dbReference>
<proteinExistence type="predicted"/>
<feature type="domain" description="Zn(2)-C6 fungal-type" evidence="3">
    <location>
        <begin position="29"/>
        <end position="65"/>
    </location>
</feature>
<reference evidence="4" key="1">
    <citation type="journal article" date="2020" name="Stud. Mycol.">
        <title>101 Dothideomycetes genomes: a test case for predicting lifestyles and emergence of pathogens.</title>
        <authorList>
            <person name="Haridas S."/>
            <person name="Albert R."/>
            <person name="Binder M."/>
            <person name="Bloem J."/>
            <person name="Labutti K."/>
            <person name="Salamov A."/>
            <person name="Andreopoulos B."/>
            <person name="Baker S."/>
            <person name="Barry K."/>
            <person name="Bills G."/>
            <person name="Bluhm B."/>
            <person name="Cannon C."/>
            <person name="Castanera R."/>
            <person name="Culley D."/>
            <person name="Daum C."/>
            <person name="Ezra D."/>
            <person name="Gonzalez J."/>
            <person name="Henrissat B."/>
            <person name="Kuo A."/>
            <person name="Liang C."/>
            <person name="Lipzen A."/>
            <person name="Lutzoni F."/>
            <person name="Magnuson J."/>
            <person name="Mondo S."/>
            <person name="Nolan M."/>
            <person name="Ohm R."/>
            <person name="Pangilinan J."/>
            <person name="Park H.-J."/>
            <person name="Ramirez L."/>
            <person name="Alfaro M."/>
            <person name="Sun H."/>
            <person name="Tritt A."/>
            <person name="Yoshinaga Y."/>
            <person name="Zwiers L.-H."/>
            <person name="Turgeon B."/>
            <person name="Goodwin S."/>
            <person name="Spatafora J."/>
            <person name="Crous P."/>
            <person name="Grigoriev I."/>
        </authorList>
    </citation>
    <scope>NUCLEOTIDE SEQUENCE</scope>
    <source>
        <strain evidence="4">Tuck. ex Michener</strain>
    </source>
</reference>
<dbReference type="PANTHER" id="PTHR31644:SF2">
    <property type="entry name" value="TRANSCRIPTIONAL ACTIVATOR ARO80-RELATED"/>
    <property type="match status" value="1"/>
</dbReference>
<dbReference type="InterPro" id="IPR001138">
    <property type="entry name" value="Zn2Cys6_DnaBD"/>
</dbReference>
<dbReference type="AlphaFoldDB" id="A0A6A6HPI7"/>
<sequence length="982" mass="108886">MDHPSVPPEAQTPSPDASAPSGHTRTYQACIPCRRRKVRCDLGPPDKPHDPPCSRCRRESKECFFSATRRKKKPADVGEDLENGQPTDYEIRNGRKRLKLEDNPLQAAETEHTQQYVPTPLTRARVSDGGIALQQNSAQDPEEDEQQASNHTAAILQKSELYGPHDALTLLFEAAGRTGDMDHHRTGSSHGQKSALTVGAQMPAPQNSTSPQTHTVQRSNLDFQSIQQAPQTDSLVDPAISYQLPTTDDLAAPEHESAVRAWSRFRFVRAGWFTAEEGIRYIDYFYTHFAWLTPIAIPDFHHHSTHEKLLSEEPVLAITMLMLSSRYMALPPGPGAITRPYAIHDKLWNYLQATIDRMLWGQEQFGGGFCGAGPRLAGGENKGLRTLGTVESLLLLTEWHPRTLHFPPGVDSETLLEPEGPDSVFEPKNRTSPSHKESWLEPCWRSDRMCWMLLGNAMALAIELGVFDEDKKNGAVTAQSATGILETPTDLARKAAVKKLLLVYVTQIAGRLSYISMLPRKCSKPKYLKEQARIMGERLENLRREGALPVAVPNQPSKQTMDIIHETVLYLWLELAVTFQLGNEDLFPNLQHTRDIINSGKYFELMEFYNDLLDQWRHKSEQFTYVPVEMRSILMIEYEYSRTFINAIALQAVVDRCTNNSSSANPLPVTGDGFEGSGKVNTDVVSPPTLMKWCGRDRPYLNIITDASRNALKIVTDVLAAGDYLKHAPVRTYFRIISVAMLMLKTFALGATEEDLAVCLGLLERTAEVLKTCIVDDVHVASRFAEILELLIRRMKSRFVRLAAGGTERSRAATRSPAPQTGLQQQQQHMYIQTQPQDYGNISTPQWTGYSGPPPTSTYQSSGRATPNHPLYGISADPYDPMNSNISIMPPPTFPTGTDGNSGSSWYNTGMQTSGASDGPYGAGTMTDDGTNGNMNTDWFALPLNPLLDINGADVTQSAYGPDVGGLDMLEVLLGLEGTMGR</sequence>
<evidence type="ECO:0000259" key="3">
    <source>
        <dbReference type="PROSITE" id="PS50048"/>
    </source>
</evidence>
<dbReference type="OrthoDB" id="2262349at2759"/>
<feature type="region of interest" description="Disordered" evidence="2">
    <location>
        <begin position="410"/>
        <end position="432"/>
    </location>
</feature>
<dbReference type="InterPro" id="IPR052780">
    <property type="entry name" value="AAA_Catabolism_Regulators"/>
</dbReference>
<dbReference type="Proteomes" id="UP000800092">
    <property type="component" value="Unassembled WGS sequence"/>
</dbReference>
<dbReference type="GO" id="GO:0008270">
    <property type="term" value="F:zinc ion binding"/>
    <property type="evidence" value="ECO:0007669"/>
    <property type="project" value="InterPro"/>
</dbReference>
<dbReference type="GO" id="GO:0005634">
    <property type="term" value="C:nucleus"/>
    <property type="evidence" value="ECO:0007669"/>
    <property type="project" value="TreeGrafter"/>
</dbReference>
<evidence type="ECO:0000313" key="4">
    <source>
        <dbReference type="EMBL" id="KAF2240015.1"/>
    </source>
</evidence>
<dbReference type="Pfam" id="PF00172">
    <property type="entry name" value="Zn_clus"/>
    <property type="match status" value="1"/>
</dbReference>
<organism evidence="4 5">
    <name type="scientific">Viridothelium virens</name>
    <name type="common">Speckled blister lichen</name>
    <name type="synonym">Trypethelium virens</name>
    <dbReference type="NCBI Taxonomy" id="1048519"/>
    <lineage>
        <taxon>Eukaryota</taxon>
        <taxon>Fungi</taxon>
        <taxon>Dikarya</taxon>
        <taxon>Ascomycota</taxon>
        <taxon>Pezizomycotina</taxon>
        <taxon>Dothideomycetes</taxon>
        <taxon>Dothideomycetes incertae sedis</taxon>
        <taxon>Trypetheliales</taxon>
        <taxon>Trypetheliaceae</taxon>
        <taxon>Viridothelium</taxon>
    </lineage>
</organism>
<feature type="region of interest" description="Disordered" evidence="2">
    <location>
        <begin position="806"/>
        <end position="830"/>
    </location>
</feature>
<feature type="region of interest" description="Disordered" evidence="2">
    <location>
        <begin position="1"/>
        <end position="27"/>
    </location>
</feature>
<dbReference type="PANTHER" id="PTHR31644">
    <property type="entry name" value="TRANSCRIPTIONAL ACTIVATOR ARO80-RELATED"/>
    <property type="match status" value="1"/>
</dbReference>
<dbReference type="CDD" id="cd00067">
    <property type="entry name" value="GAL4"/>
    <property type="match status" value="1"/>
</dbReference>
<dbReference type="PROSITE" id="PS00463">
    <property type="entry name" value="ZN2_CY6_FUNGAL_1"/>
    <property type="match status" value="1"/>
</dbReference>
<dbReference type="Gene3D" id="4.10.240.10">
    <property type="entry name" value="Zn(2)-C6 fungal-type DNA-binding domain"/>
    <property type="match status" value="1"/>
</dbReference>
<feature type="compositionally biased region" description="Polar residues" evidence="2">
    <location>
        <begin position="11"/>
        <end position="27"/>
    </location>
</feature>
<dbReference type="EMBL" id="ML991771">
    <property type="protein sequence ID" value="KAF2240015.1"/>
    <property type="molecule type" value="Genomic_DNA"/>
</dbReference>
<dbReference type="GO" id="GO:0009074">
    <property type="term" value="P:aromatic amino acid family catabolic process"/>
    <property type="evidence" value="ECO:0007669"/>
    <property type="project" value="TreeGrafter"/>
</dbReference>
<feature type="region of interest" description="Disordered" evidence="2">
    <location>
        <begin position="67"/>
        <end position="87"/>
    </location>
</feature>
<dbReference type="GO" id="GO:0045944">
    <property type="term" value="P:positive regulation of transcription by RNA polymerase II"/>
    <property type="evidence" value="ECO:0007669"/>
    <property type="project" value="TreeGrafter"/>
</dbReference>
<dbReference type="PROSITE" id="PS50048">
    <property type="entry name" value="ZN2_CY6_FUNGAL_2"/>
    <property type="match status" value="1"/>
</dbReference>
<dbReference type="GO" id="GO:0000981">
    <property type="term" value="F:DNA-binding transcription factor activity, RNA polymerase II-specific"/>
    <property type="evidence" value="ECO:0007669"/>
    <property type="project" value="InterPro"/>
</dbReference>
<gene>
    <name evidence="4" type="ORF">EV356DRAFT_521357</name>
</gene>
<evidence type="ECO:0000256" key="2">
    <source>
        <dbReference type="SAM" id="MobiDB-lite"/>
    </source>
</evidence>
<keyword evidence="1" id="KW-0539">Nucleus</keyword>
<accession>A0A6A6HPI7</accession>
<name>A0A6A6HPI7_VIRVR</name>
<keyword evidence="5" id="KW-1185">Reference proteome</keyword>